<dbReference type="RefSeq" id="WP_008295005.1">
    <property type="nucleotide sequence ID" value="NZ_CM002299.1"/>
</dbReference>
<dbReference type="OrthoDB" id="5420630at2"/>
<proteinExistence type="predicted"/>
<dbReference type="HOGENOM" id="CLU_151927_1_0_6"/>
<comment type="caution">
    <text evidence="2">The sequence shown here is derived from an EMBL/GenBank/DDBJ whole genome shotgun (WGS) entry which is preliminary data.</text>
</comment>
<dbReference type="InterPro" id="IPR018678">
    <property type="entry name" value="DUF2160_TM"/>
</dbReference>
<dbReference type="EMBL" id="AAOA02000001">
    <property type="protein sequence ID" value="EAQ96035.1"/>
    <property type="molecule type" value="Genomic_DNA"/>
</dbReference>
<evidence type="ECO:0000313" key="2">
    <source>
        <dbReference type="EMBL" id="EAQ96035.1"/>
    </source>
</evidence>
<dbReference type="Pfam" id="PF09928">
    <property type="entry name" value="DUF2160"/>
    <property type="match status" value="1"/>
</dbReference>
<reference evidence="2 3" key="2">
    <citation type="journal article" date="2009" name="PLoS ONE">
        <title>The photosynthetic apparatus and its regulation in the aerobic gammaproteobacterium Congregibacter litoralis gen. nov., sp. nov.</title>
        <authorList>
            <person name="Spring S."/>
            <person name="Lunsdorf H."/>
            <person name="Fuchs B.M."/>
            <person name="Tindall B.J."/>
        </authorList>
    </citation>
    <scope>NUCLEOTIDE SEQUENCE [LARGE SCALE GENOMIC DNA]</scope>
    <source>
        <strain evidence="2">KT71</strain>
    </source>
</reference>
<protein>
    <submittedName>
        <fullName evidence="2">Putative small integral membrane protein</fullName>
    </submittedName>
</protein>
<dbReference type="eggNOG" id="COG5477">
    <property type="taxonomic scope" value="Bacteria"/>
</dbReference>
<dbReference type="STRING" id="314285.KT71_12870"/>
<gene>
    <name evidence="2" type="ORF">KT71_12870</name>
</gene>
<keyword evidence="1" id="KW-0472">Membrane</keyword>
<reference evidence="2 3" key="1">
    <citation type="journal article" date="2007" name="Proc. Natl. Acad. Sci. U.S.A.">
        <title>Characterization of a marine gammaproteobacterium capable of aerobic anoxygenic photosynthesis.</title>
        <authorList>
            <person name="Fuchs B.M."/>
            <person name="Spring S."/>
            <person name="Teeling H."/>
            <person name="Quast C."/>
            <person name="Wulf J."/>
            <person name="Schattenhofer M."/>
            <person name="Yan S."/>
            <person name="Ferriera S."/>
            <person name="Johnson J."/>
            <person name="Glockner F.O."/>
            <person name="Amann R."/>
        </authorList>
    </citation>
    <scope>NUCLEOTIDE SEQUENCE [LARGE SCALE GENOMIC DNA]</scope>
    <source>
        <strain evidence="2">KT71</strain>
    </source>
</reference>
<organism evidence="2 3">
    <name type="scientific">Congregibacter litoralis KT71</name>
    <dbReference type="NCBI Taxonomy" id="314285"/>
    <lineage>
        <taxon>Bacteria</taxon>
        <taxon>Pseudomonadati</taxon>
        <taxon>Pseudomonadota</taxon>
        <taxon>Gammaproteobacteria</taxon>
        <taxon>Cellvibrionales</taxon>
        <taxon>Halieaceae</taxon>
        <taxon>Congregibacter</taxon>
    </lineage>
</organism>
<evidence type="ECO:0000313" key="3">
    <source>
        <dbReference type="Proteomes" id="UP000019205"/>
    </source>
</evidence>
<feature type="transmembrane region" description="Helical" evidence="1">
    <location>
        <begin position="50"/>
        <end position="66"/>
    </location>
</feature>
<accession>A4ADB1</accession>
<dbReference type="Proteomes" id="UP000019205">
    <property type="component" value="Chromosome"/>
</dbReference>
<sequence length="90" mass="10016">MSWMAWTLPTAIFFSAIGLALLSLTALEILKPTTRARGFLPMATTRGDRFFISLLSAAFIHLLWLGTLTSGLWLASALSLLWAFLLMRWG</sequence>
<name>A4ADB1_9GAMM</name>
<evidence type="ECO:0000256" key="1">
    <source>
        <dbReference type="SAM" id="Phobius"/>
    </source>
</evidence>
<keyword evidence="3" id="KW-1185">Reference proteome</keyword>
<keyword evidence="1" id="KW-1133">Transmembrane helix</keyword>
<keyword evidence="1" id="KW-0812">Transmembrane</keyword>
<feature type="transmembrane region" description="Helical" evidence="1">
    <location>
        <begin position="6"/>
        <end position="30"/>
    </location>
</feature>
<dbReference type="AlphaFoldDB" id="A4ADB1"/>